<dbReference type="STRING" id="676599.ARC20_03380"/>
<keyword evidence="2" id="KW-1185">Reference proteome</keyword>
<dbReference type="AlphaFoldDB" id="A0A0R0B0I5"/>
<dbReference type="Proteomes" id="UP000051802">
    <property type="component" value="Unassembled WGS sequence"/>
</dbReference>
<evidence type="ECO:0000313" key="2">
    <source>
        <dbReference type="Proteomes" id="UP000051802"/>
    </source>
</evidence>
<accession>A0A0R0B0I5</accession>
<comment type="caution">
    <text evidence="1">The sequence shown here is derived from an EMBL/GenBank/DDBJ whole genome shotgun (WGS) entry which is preliminary data.</text>
</comment>
<gene>
    <name evidence="1" type="ORF">ARC20_03380</name>
</gene>
<proteinExistence type="predicted"/>
<sequence length="79" mass="8757">MSLYAELDDAIFQAIANQKGSFTEIFEAVEVAAKRTDAASRAAGGSRSKPLSRYVDARLQALRKAGRVQYSQGHWRVRL</sequence>
<reference evidence="1 2" key="1">
    <citation type="submission" date="2015-10" db="EMBL/GenBank/DDBJ databases">
        <title>Genome sequencing and analysis of members of genus Stenotrophomonas.</title>
        <authorList>
            <person name="Patil P.P."/>
            <person name="Midha S."/>
            <person name="Patil P.B."/>
        </authorList>
    </citation>
    <scope>NUCLEOTIDE SEQUENCE [LARGE SCALE GENOMIC DNA]</scope>
    <source>
        <strain evidence="1 2">JCM 16536</strain>
    </source>
</reference>
<dbReference type="OrthoDB" id="145173at135614"/>
<name>A0A0R0B0I5_9GAMM</name>
<evidence type="ECO:0000313" key="1">
    <source>
        <dbReference type="EMBL" id="KRG47383.1"/>
    </source>
</evidence>
<protein>
    <submittedName>
        <fullName evidence="1">Uncharacterized protein</fullName>
    </submittedName>
</protein>
<organism evidence="1 2">
    <name type="scientific">Stenotrophomonas panacihumi</name>
    <dbReference type="NCBI Taxonomy" id="676599"/>
    <lineage>
        <taxon>Bacteria</taxon>
        <taxon>Pseudomonadati</taxon>
        <taxon>Pseudomonadota</taxon>
        <taxon>Gammaproteobacteria</taxon>
        <taxon>Lysobacterales</taxon>
        <taxon>Lysobacteraceae</taxon>
        <taxon>Stenotrophomonas</taxon>
    </lineage>
</organism>
<dbReference type="RefSeq" id="WP_057643478.1">
    <property type="nucleotide sequence ID" value="NZ_LLXU01000035.1"/>
</dbReference>
<dbReference type="EMBL" id="LLXU01000035">
    <property type="protein sequence ID" value="KRG47383.1"/>
    <property type="molecule type" value="Genomic_DNA"/>
</dbReference>